<name>A0A1G8V7M6_9FLAO</name>
<gene>
    <name evidence="2" type="ORF">SAMN04487935_1222</name>
</gene>
<dbReference type="Pfam" id="PF00534">
    <property type="entry name" value="Glycos_transf_1"/>
    <property type="match status" value="1"/>
</dbReference>
<dbReference type="InterPro" id="IPR001296">
    <property type="entry name" value="Glyco_trans_1"/>
</dbReference>
<dbReference type="Gene3D" id="3.40.50.2000">
    <property type="entry name" value="Glycogen Phosphorylase B"/>
    <property type="match status" value="2"/>
</dbReference>
<sequence length="372" mass="43217">MRIIYITDQVYLHGGAEKILIQKLNYWVEHYGYDVLLITSQQLGKKSFLPLNEKVQWMDLEINYEEGVSFLSLSNLKKFPGHISKLKKAIHDFKPDAVFLISLNIIRYALPFISGKYKIFNEYHTSYYGFELNYERLSFVGKIKRRLSYVLTAFVESFYTKIVFLNDAEYKHYNRKNAVIIPNFFDEIKDLPNLPKKNQIISLGRLCFQKGYDLLIDAWEIVDRERTGWTLEIFGNGEDHKALVQQIEAKKLSHSLHLNPATDQINYKLSESQFYVMSSRFETFPMVLLEAMSNKLPTVSFDCPTGPASMLTPGEDGVLVQNGDVNALAQQIILLIRDEKRRTEMSENALKNVARFNVQHVMELWDKLIKTS</sequence>
<dbReference type="PANTHER" id="PTHR12526">
    <property type="entry name" value="GLYCOSYLTRANSFERASE"/>
    <property type="match status" value="1"/>
</dbReference>
<reference evidence="2 3" key="1">
    <citation type="submission" date="2016-10" db="EMBL/GenBank/DDBJ databases">
        <authorList>
            <person name="de Groot N.N."/>
        </authorList>
    </citation>
    <scope>NUCLEOTIDE SEQUENCE [LARGE SCALE GENOMIC DNA]</scope>
    <source>
        <strain evidence="2 3">CGMCC 1.10076</strain>
    </source>
</reference>
<dbReference type="Proteomes" id="UP000199580">
    <property type="component" value="Unassembled WGS sequence"/>
</dbReference>
<dbReference type="PANTHER" id="PTHR12526:SF630">
    <property type="entry name" value="GLYCOSYLTRANSFERASE"/>
    <property type="match status" value="1"/>
</dbReference>
<evidence type="ECO:0000313" key="3">
    <source>
        <dbReference type="Proteomes" id="UP000199580"/>
    </source>
</evidence>
<dbReference type="GO" id="GO:0016757">
    <property type="term" value="F:glycosyltransferase activity"/>
    <property type="evidence" value="ECO:0007669"/>
    <property type="project" value="InterPro"/>
</dbReference>
<dbReference type="EMBL" id="FNEZ01000002">
    <property type="protein sequence ID" value="SDJ62092.1"/>
    <property type="molecule type" value="Genomic_DNA"/>
</dbReference>
<proteinExistence type="predicted"/>
<keyword evidence="3" id="KW-1185">Reference proteome</keyword>
<dbReference type="SUPFAM" id="SSF53756">
    <property type="entry name" value="UDP-Glycosyltransferase/glycogen phosphorylase"/>
    <property type="match status" value="1"/>
</dbReference>
<feature type="domain" description="Glycosyl transferase family 1" evidence="1">
    <location>
        <begin position="188"/>
        <end position="351"/>
    </location>
</feature>
<organism evidence="2 3">
    <name type="scientific">Flavobacterium noncentrifugens</name>
    <dbReference type="NCBI Taxonomy" id="1128970"/>
    <lineage>
        <taxon>Bacteria</taxon>
        <taxon>Pseudomonadati</taxon>
        <taxon>Bacteroidota</taxon>
        <taxon>Flavobacteriia</taxon>
        <taxon>Flavobacteriales</taxon>
        <taxon>Flavobacteriaceae</taxon>
        <taxon>Flavobacterium</taxon>
    </lineage>
</organism>
<evidence type="ECO:0000313" key="2">
    <source>
        <dbReference type="EMBL" id="SDJ62092.1"/>
    </source>
</evidence>
<dbReference type="RefSeq" id="WP_091392807.1">
    <property type="nucleotide sequence ID" value="NZ_BKAI01000003.1"/>
</dbReference>
<dbReference type="OrthoDB" id="9811239at2"/>
<keyword evidence="2" id="KW-0808">Transferase</keyword>
<dbReference type="CDD" id="cd03820">
    <property type="entry name" value="GT4_AmsD-like"/>
    <property type="match status" value="1"/>
</dbReference>
<protein>
    <submittedName>
        <fullName evidence="2">Glycosyltransferase involved in cell wall bisynthesis</fullName>
    </submittedName>
</protein>
<evidence type="ECO:0000259" key="1">
    <source>
        <dbReference type="Pfam" id="PF00534"/>
    </source>
</evidence>
<accession>A0A1G8V7M6</accession>
<dbReference type="AlphaFoldDB" id="A0A1G8V7M6"/>
<dbReference type="STRING" id="1128970.SAMN04487935_1222"/>